<dbReference type="GO" id="GO:0005576">
    <property type="term" value="C:extracellular region"/>
    <property type="evidence" value="ECO:0007669"/>
    <property type="project" value="TreeGrafter"/>
</dbReference>
<keyword evidence="6" id="KW-0624">Polysaccharide degradation</keyword>
<feature type="region of interest" description="Disordered" evidence="9">
    <location>
        <begin position="396"/>
        <end position="417"/>
    </location>
</feature>
<feature type="non-terminal residue" evidence="12">
    <location>
        <position position="417"/>
    </location>
</feature>
<organism evidence="12 13">
    <name type="scientific">Coemansia thaxteri</name>
    <dbReference type="NCBI Taxonomy" id="2663907"/>
    <lineage>
        <taxon>Eukaryota</taxon>
        <taxon>Fungi</taxon>
        <taxon>Fungi incertae sedis</taxon>
        <taxon>Zoopagomycota</taxon>
        <taxon>Kickxellomycotina</taxon>
        <taxon>Kickxellomycetes</taxon>
        <taxon>Kickxellales</taxon>
        <taxon>Kickxellaceae</taxon>
        <taxon>Coemansia</taxon>
    </lineage>
</organism>
<dbReference type="GO" id="GO:0008843">
    <property type="term" value="F:endochitinase activity"/>
    <property type="evidence" value="ECO:0007669"/>
    <property type="project" value="UniProtKB-EC"/>
</dbReference>
<dbReference type="EMBL" id="JANBQF010000680">
    <property type="protein sequence ID" value="KAJ1999569.1"/>
    <property type="molecule type" value="Genomic_DNA"/>
</dbReference>
<dbReference type="InterPro" id="IPR050314">
    <property type="entry name" value="Glycosyl_Hydrlase_18"/>
</dbReference>
<feature type="domain" description="GH18" evidence="11">
    <location>
        <begin position="24"/>
        <end position="399"/>
    </location>
</feature>
<dbReference type="SUPFAM" id="SSF54556">
    <property type="entry name" value="Chitinase insertion domain"/>
    <property type="match status" value="1"/>
</dbReference>
<dbReference type="Proteomes" id="UP001150907">
    <property type="component" value="Unassembled WGS sequence"/>
</dbReference>
<dbReference type="InterPro" id="IPR011583">
    <property type="entry name" value="Chitinase_II/V-like_cat"/>
</dbReference>
<evidence type="ECO:0000256" key="10">
    <source>
        <dbReference type="SAM" id="SignalP"/>
    </source>
</evidence>
<keyword evidence="13" id="KW-1185">Reference proteome</keyword>
<dbReference type="InterPro" id="IPR017853">
    <property type="entry name" value="GH"/>
</dbReference>
<dbReference type="AlphaFoldDB" id="A0A9W8EHL7"/>
<comment type="similarity">
    <text evidence="8">Belongs to the glycosyl hydrolase 18 family.</text>
</comment>
<keyword evidence="3" id="KW-0146">Chitin degradation</keyword>
<evidence type="ECO:0000313" key="12">
    <source>
        <dbReference type="EMBL" id="KAJ1999569.1"/>
    </source>
</evidence>
<evidence type="ECO:0000256" key="2">
    <source>
        <dbReference type="ARBA" id="ARBA00022801"/>
    </source>
</evidence>
<feature type="chain" id="PRO_5040760276" description="GH18 domain-containing protein" evidence="10">
    <location>
        <begin position="23"/>
        <end position="417"/>
    </location>
</feature>
<dbReference type="PROSITE" id="PS01095">
    <property type="entry name" value="GH18_1"/>
    <property type="match status" value="1"/>
</dbReference>
<evidence type="ECO:0000256" key="6">
    <source>
        <dbReference type="ARBA" id="ARBA00023326"/>
    </source>
</evidence>
<dbReference type="PANTHER" id="PTHR11177:SF392">
    <property type="entry name" value="HAP41P"/>
    <property type="match status" value="1"/>
</dbReference>
<feature type="signal peptide" evidence="10">
    <location>
        <begin position="1"/>
        <end position="22"/>
    </location>
</feature>
<dbReference type="Gene3D" id="3.20.20.80">
    <property type="entry name" value="Glycosidases"/>
    <property type="match status" value="1"/>
</dbReference>
<dbReference type="OrthoDB" id="76388at2759"/>
<accession>A0A9W8EHL7</accession>
<protein>
    <recommendedName>
        <fullName evidence="11">GH18 domain-containing protein</fullName>
    </recommendedName>
</protein>
<evidence type="ECO:0000256" key="9">
    <source>
        <dbReference type="SAM" id="MobiDB-lite"/>
    </source>
</evidence>
<sequence>MRYSVLLVALGLALGVAAKAQGDQIVVGYYPSWKKAKIDGVDLSKYTHINLAFGIPAASGTFSFDGDSFVASVVTSLHSAGTKVLMSVGGWSGSNLISTILKTPATRQTFLDSMVNYVKTNNLDGIDIDWEYPGRLGNTCNVIDAANDTPNFLKYLQDLRAALDTAFGKGKKLITLAVRVQPFDVNGSPSTDVSAFAKVVDFANLMQYDINGGWSKTTGPNAPFNFEQGKGDSFSFVSAIDAWTSAGWPAGQLTAGIGFYGRSTLALEDMTKDPTNQYQPQSSVVPLGDSDDAPWTDTCAGTTANSGVWQWANLRGQGVLTSVNKAATPWVRQWDPVSQTPWLFNPSTKQFISYDDPQSIKVKIDYAASKGLAGAMVWSVEMDYKGELLNAVTQWNGSGTVNDDQDDPNTSSSADDS</sequence>
<dbReference type="GO" id="GO:0008061">
    <property type="term" value="F:chitin binding"/>
    <property type="evidence" value="ECO:0007669"/>
    <property type="project" value="InterPro"/>
</dbReference>
<evidence type="ECO:0000256" key="7">
    <source>
        <dbReference type="RuleBase" id="RU000489"/>
    </source>
</evidence>
<evidence type="ECO:0000259" key="11">
    <source>
        <dbReference type="PROSITE" id="PS51910"/>
    </source>
</evidence>
<evidence type="ECO:0000256" key="1">
    <source>
        <dbReference type="ARBA" id="ARBA00000822"/>
    </source>
</evidence>
<evidence type="ECO:0000256" key="4">
    <source>
        <dbReference type="ARBA" id="ARBA00023277"/>
    </source>
</evidence>
<keyword evidence="2 7" id="KW-0378">Hydrolase</keyword>
<dbReference type="PROSITE" id="PS51910">
    <property type="entry name" value="GH18_2"/>
    <property type="match status" value="1"/>
</dbReference>
<reference evidence="12" key="1">
    <citation type="submission" date="2022-07" db="EMBL/GenBank/DDBJ databases">
        <title>Phylogenomic reconstructions and comparative analyses of Kickxellomycotina fungi.</title>
        <authorList>
            <person name="Reynolds N.K."/>
            <person name="Stajich J.E."/>
            <person name="Barry K."/>
            <person name="Grigoriev I.V."/>
            <person name="Crous P."/>
            <person name="Smith M.E."/>
        </authorList>
    </citation>
    <scope>NUCLEOTIDE SEQUENCE</scope>
    <source>
        <strain evidence="12">IMI 214461</strain>
    </source>
</reference>
<keyword evidence="4" id="KW-0119">Carbohydrate metabolism</keyword>
<gene>
    <name evidence="12" type="ORF">H4R26_005005</name>
</gene>
<dbReference type="InterPro" id="IPR001579">
    <property type="entry name" value="Glyco_hydro_18_chit_AS"/>
</dbReference>
<comment type="caution">
    <text evidence="12">The sequence shown here is derived from an EMBL/GenBank/DDBJ whole genome shotgun (WGS) entry which is preliminary data.</text>
</comment>
<evidence type="ECO:0000256" key="8">
    <source>
        <dbReference type="RuleBase" id="RU004453"/>
    </source>
</evidence>
<keyword evidence="5 7" id="KW-0326">Glycosidase</keyword>
<dbReference type="InterPro" id="IPR001223">
    <property type="entry name" value="Glyco_hydro18_cat"/>
</dbReference>
<keyword evidence="10" id="KW-0732">Signal</keyword>
<name>A0A9W8EHL7_9FUNG</name>
<proteinExistence type="inferred from homology"/>
<dbReference type="Gene3D" id="3.10.50.10">
    <property type="match status" value="1"/>
</dbReference>
<dbReference type="InterPro" id="IPR029070">
    <property type="entry name" value="Chitinase_insertion_sf"/>
</dbReference>
<dbReference type="Pfam" id="PF00704">
    <property type="entry name" value="Glyco_hydro_18"/>
    <property type="match status" value="1"/>
</dbReference>
<dbReference type="SMART" id="SM00636">
    <property type="entry name" value="Glyco_18"/>
    <property type="match status" value="1"/>
</dbReference>
<dbReference type="GO" id="GO:0000272">
    <property type="term" value="P:polysaccharide catabolic process"/>
    <property type="evidence" value="ECO:0007669"/>
    <property type="project" value="UniProtKB-KW"/>
</dbReference>
<dbReference type="GO" id="GO:0006032">
    <property type="term" value="P:chitin catabolic process"/>
    <property type="evidence" value="ECO:0007669"/>
    <property type="project" value="UniProtKB-KW"/>
</dbReference>
<evidence type="ECO:0000256" key="5">
    <source>
        <dbReference type="ARBA" id="ARBA00023295"/>
    </source>
</evidence>
<dbReference type="PANTHER" id="PTHR11177">
    <property type="entry name" value="CHITINASE"/>
    <property type="match status" value="1"/>
</dbReference>
<evidence type="ECO:0000313" key="13">
    <source>
        <dbReference type="Proteomes" id="UP001150907"/>
    </source>
</evidence>
<comment type="catalytic activity">
    <reaction evidence="1">
        <text>Random endo-hydrolysis of N-acetyl-beta-D-glucosaminide (1-&gt;4)-beta-linkages in chitin and chitodextrins.</text>
        <dbReference type="EC" id="3.2.1.14"/>
    </reaction>
</comment>
<evidence type="ECO:0000256" key="3">
    <source>
        <dbReference type="ARBA" id="ARBA00023024"/>
    </source>
</evidence>
<dbReference type="SUPFAM" id="SSF51445">
    <property type="entry name" value="(Trans)glycosidases"/>
    <property type="match status" value="1"/>
</dbReference>